<comment type="caution">
    <text evidence="1">The sequence shown here is derived from an EMBL/GenBank/DDBJ whole genome shotgun (WGS) entry which is preliminary data.</text>
</comment>
<sequence length="646" mass="72721">MRNPSLQLQHKLTDFDHIGVYVKFPDHISASLSHSAWETIYPDSPNPDFELHRFFSLAVELVCLERCLTACHDLRVAGALLYRPIEELKIVDTVTGEFPRLVDFGQRPSTFLTLAQLCRTIVREMNQACGRGTVKELGDRLPPRDAGEILKFVTEKITAVIQMPGSANAEIGFKFCLDDCEVLSPIQQRSLNTLVRISNHPISWVVSSVGSFFDTSETFIEQQPLTDHDRKIVRLDLRTAEEFKALCQAVLSLRLYFAVSEEAKKAYEGRIEQFFPLDIKLGSRDINDLFAAIIDESESPYAKRLAVVATSLRAALRSRFKSYRRAYPPRTKDLPYYQTYVLLLSEDGEDAFKSEFGPADERRLLSGLDIFEDGAKIAWLRRKQAAALLHFASRLGFKRLAYGGVPMIAQLADGSVRDFLEIVGEIFDAYCHRHNINRETVDALDRFAASRTEVAAWMQERGIYNASTSYLSGISNRSELDASIVTKFIDGLGYFTANLQSNWHDPTTLGRAERGVFTVRFPDRTKARSNPERQANEDIVWNVIRQAELAGYIRTSAIQLGAGVKPSEGEARNIKFRLHHRFAPHYRFSHRGAYETVAIQVDDLAQLLDRNNQIDSAAWGQRMAARLGGGSGGQLDLDLSIGVDDV</sequence>
<gene>
    <name evidence="1" type="ORF">HHL08_21675</name>
</gene>
<dbReference type="RefSeq" id="WP_169575062.1">
    <property type="nucleotide sequence ID" value="NZ_JABBFV010000025.1"/>
</dbReference>
<dbReference type="Proteomes" id="UP000519023">
    <property type="component" value="Unassembled WGS sequence"/>
</dbReference>
<keyword evidence="2" id="KW-1185">Reference proteome</keyword>
<protein>
    <submittedName>
        <fullName evidence="1">Uncharacterized protein</fullName>
    </submittedName>
</protein>
<reference evidence="1 2" key="1">
    <citation type="submission" date="2020-04" db="EMBL/GenBank/DDBJ databases">
        <title>Sphingobium sp. AR-3-1 isolated from Arctic soil.</title>
        <authorList>
            <person name="Dahal R.H."/>
            <person name="Chaudhary D.K."/>
        </authorList>
    </citation>
    <scope>NUCLEOTIDE SEQUENCE [LARGE SCALE GENOMIC DNA]</scope>
    <source>
        <strain evidence="1 2">AR-3-1</strain>
    </source>
</reference>
<dbReference type="InterPro" id="IPR056955">
    <property type="entry name" value="ORC-CDC6-like"/>
</dbReference>
<evidence type="ECO:0000313" key="1">
    <source>
        <dbReference type="EMBL" id="NML12709.1"/>
    </source>
</evidence>
<accession>A0A7X9WZG9</accession>
<proteinExistence type="predicted"/>
<dbReference type="Pfam" id="PF24389">
    <property type="entry name" value="ORC-CDC6-like"/>
    <property type="match status" value="1"/>
</dbReference>
<name>A0A7X9WZG9_9SPHN</name>
<dbReference type="EMBL" id="JABBFV010000025">
    <property type="protein sequence ID" value="NML12709.1"/>
    <property type="molecule type" value="Genomic_DNA"/>
</dbReference>
<organism evidence="1 2">
    <name type="scientific">Sphingobium psychrophilum</name>
    <dbReference type="NCBI Taxonomy" id="2728834"/>
    <lineage>
        <taxon>Bacteria</taxon>
        <taxon>Pseudomonadati</taxon>
        <taxon>Pseudomonadota</taxon>
        <taxon>Alphaproteobacteria</taxon>
        <taxon>Sphingomonadales</taxon>
        <taxon>Sphingomonadaceae</taxon>
        <taxon>Sphingobium</taxon>
    </lineage>
</organism>
<evidence type="ECO:0000313" key="2">
    <source>
        <dbReference type="Proteomes" id="UP000519023"/>
    </source>
</evidence>
<dbReference type="AlphaFoldDB" id="A0A7X9WZG9"/>